<dbReference type="InterPro" id="IPR011009">
    <property type="entry name" value="Kinase-like_dom_sf"/>
</dbReference>
<dbReference type="AlphaFoldDB" id="A0A2B4SZ26"/>
<dbReference type="InterPro" id="IPR027417">
    <property type="entry name" value="P-loop_NTPase"/>
</dbReference>
<dbReference type="SUPFAM" id="SSF56112">
    <property type="entry name" value="Protein kinase-like (PK-like)"/>
    <property type="match status" value="1"/>
</dbReference>
<gene>
    <name evidence="3" type="primary">FER</name>
    <name evidence="3" type="ORF">AWC38_SpisGene1491</name>
</gene>
<dbReference type="STRING" id="50429.A0A2B4SZ26"/>
<dbReference type="Gene3D" id="3.30.200.20">
    <property type="entry name" value="Phosphorylase Kinase, domain 1"/>
    <property type="match status" value="1"/>
</dbReference>
<protein>
    <submittedName>
        <fullName evidence="3">Tyrosine-protein kinase Fer</fullName>
    </submittedName>
</protein>
<dbReference type="InterPro" id="IPR000719">
    <property type="entry name" value="Prot_kinase_dom"/>
</dbReference>
<proteinExistence type="inferred from homology"/>
<accession>A0A2B4SZ26</accession>
<dbReference type="GO" id="GO:0004672">
    <property type="term" value="F:protein kinase activity"/>
    <property type="evidence" value="ECO:0007669"/>
    <property type="project" value="InterPro"/>
</dbReference>
<feature type="domain" description="Protein kinase" evidence="2">
    <location>
        <begin position="696"/>
        <end position="950"/>
    </location>
</feature>
<comment type="caution">
    <text evidence="3">The sequence shown here is derived from an EMBL/GenBank/DDBJ whole genome shotgun (WGS) entry which is preliminary data.</text>
</comment>
<dbReference type="PANTHER" id="PTHR26392:SF92">
    <property type="entry name" value="PROTEIN KINASE DOMAIN-CONTAINING PROTEIN"/>
    <property type="match status" value="1"/>
</dbReference>
<dbReference type="Pfam" id="PF07714">
    <property type="entry name" value="PK_Tyr_Ser-Thr"/>
    <property type="match status" value="1"/>
</dbReference>
<dbReference type="InterPro" id="IPR001245">
    <property type="entry name" value="Ser-Thr/Tyr_kinase_cat_dom"/>
</dbReference>
<dbReference type="EMBL" id="LSMT01000010">
    <property type="protein sequence ID" value="PFX33635.1"/>
    <property type="molecule type" value="Genomic_DNA"/>
</dbReference>
<dbReference type="Gene3D" id="3.40.50.300">
    <property type="entry name" value="P-loop containing nucleotide triphosphate hydrolases"/>
    <property type="match status" value="1"/>
</dbReference>
<dbReference type="Pfam" id="PF00350">
    <property type="entry name" value="Dynamin_N"/>
    <property type="match status" value="1"/>
</dbReference>
<keyword evidence="3" id="KW-0808">Transferase</keyword>
<dbReference type="PANTHER" id="PTHR26392">
    <property type="entry name" value="MITOGEN-ACTIVATED PROTEIN KINASE KINASE KINASE 7-RELATED"/>
    <property type="match status" value="1"/>
</dbReference>
<sequence length="962" mass="110607">MSASIDFENINDLGGMVKLMQSRGISLIGLQTLDQMKQRVKKALRISEEAFSVLTETREEVMRRQRHLLELFESTDACLNELSDKDYALLELGVKNLENQMAHHKQRLERTPYVVLVAGERNSKKSTLLSLILGEQLLPDSFLDTSSIICELRYGTTHTLVAHFKDADPKTGLHSKTIQPEEMTENSQQNFLQQISSFFLNQDRQGCDKVEIFWPNKLLKERIVIVDSPAFGKSPSVDERVKVYLSEAFAVICVINSLAQQHDMEEPIKQSRKVCLDQQSETSSIFPLFLCNNWNQVSQKETDSIKYYFVKKLREYWPELDPDSQIICISSPYTESGEKAPEEFALLMDGIKSSALQSIKATLKRQWRWLDFVISRMILHMKMVKHHLCPSNGRKIVSDFHSKRLCDVEKRLCSVEYELQEHFRRLADNTVRTLSKHLQSFEVIEKFTSWPLEDIPDTGENWQVTEHGIQNAFKRRLENTIDEWEAKNHILSYTCSSLVQFCNQRFDEGKSLLPFRYLGNSVITDDAVSGLNIRHSSNDFGATQKVLIGVTSPILVPVSLAVLVPVFGVMRLKNKVTNKIDSRKYEKDKRGFIVQASREYLCKVAKEEELWLFVEEHLKDARGYLRQVSVRMRELIAADKTLCQQLRVETRSEEEIKELYGLLQEMSVRIKEKLALFFINDVQNMEISRNDLKWVEDQTSLLGEGAFRSVYRGTFEIPGKREPLQVAVKLWKEELDESTAIGFLSKTEILRKLDFPFIVKFFGTSLLNDGDRLRVIHVMEICEENLMNHIFQNPENIPVSSAISTAKKNVLCWAKDIAAALEFIHNKGIVHRDLKLEKILLSQRSVVKVSGFRLSEDTKMIIDTLTGTDAYLAPVKILYKADIYSFGIMLWEMWYGKRAPLEEEGHVSDKRPSFIEGATKPPTDWQDLMLRCWDGEPHNRPDAAGCHKVLTVLSQEVCAPSL</sequence>
<evidence type="ECO:0000313" key="4">
    <source>
        <dbReference type="Proteomes" id="UP000225706"/>
    </source>
</evidence>
<dbReference type="OrthoDB" id="3257280at2759"/>
<dbReference type="InterPro" id="IPR045063">
    <property type="entry name" value="Dynamin_N"/>
</dbReference>
<dbReference type="SUPFAM" id="SSF52540">
    <property type="entry name" value="P-loop containing nucleoside triphosphate hydrolases"/>
    <property type="match status" value="1"/>
</dbReference>
<dbReference type="GO" id="GO:0005524">
    <property type="term" value="F:ATP binding"/>
    <property type="evidence" value="ECO:0007669"/>
    <property type="project" value="InterPro"/>
</dbReference>
<evidence type="ECO:0000313" key="3">
    <source>
        <dbReference type="EMBL" id="PFX33635.1"/>
    </source>
</evidence>
<evidence type="ECO:0000259" key="2">
    <source>
        <dbReference type="PROSITE" id="PS50011"/>
    </source>
</evidence>
<dbReference type="Proteomes" id="UP000225706">
    <property type="component" value="Unassembled WGS sequence"/>
</dbReference>
<keyword evidence="3" id="KW-0418">Kinase</keyword>
<dbReference type="Gene3D" id="1.10.510.10">
    <property type="entry name" value="Transferase(Phosphotransferase) domain 1"/>
    <property type="match status" value="1"/>
</dbReference>
<evidence type="ECO:0000256" key="1">
    <source>
        <dbReference type="ARBA" id="ARBA00008171"/>
    </source>
</evidence>
<keyword evidence="4" id="KW-1185">Reference proteome</keyword>
<comment type="similarity">
    <text evidence="1">Belongs to the protein kinase superfamily. TKL Ser/Thr protein kinase family. ROCO subfamily.</text>
</comment>
<reference evidence="4" key="1">
    <citation type="journal article" date="2017" name="bioRxiv">
        <title>Comparative analysis of the genomes of Stylophora pistillata and Acropora digitifera provides evidence for extensive differences between species of corals.</title>
        <authorList>
            <person name="Voolstra C.R."/>
            <person name="Li Y."/>
            <person name="Liew Y.J."/>
            <person name="Baumgarten S."/>
            <person name="Zoccola D."/>
            <person name="Flot J.-F."/>
            <person name="Tambutte S."/>
            <person name="Allemand D."/>
            <person name="Aranda M."/>
        </authorList>
    </citation>
    <scope>NUCLEOTIDE SEQUENCE [LARGE SCALE GENOMIC DNA]</scope>
</reference>
<organism evidence="3 4">
    <name type="scientific">Stylophora pistillata</name>
    <name type="common">Smooth cauliflower coral</name>
    <dbReference type="NCBI Taxonomy" id="50429"/>
    <lineage>
        <taxon>Eukaryota</taxon>
        <taxon>Metazoa</taxon>
        <taxon>Cnidaria</taxon>
        <taxon>Anthozoa</taxon>
        <taxon>Hexacorallia</taxon>
        <taxon>Scleractinia</taxon>
        <taxon>Astrocoeniina</taxon>
        <taxon>Pocilloporidae</taxon>
        <taxon>Stylophora</taxon>
    </lineage>
</organism>
<name>A0A2B4SZ26_STYPI</name>
<dbReference type="PROSITE" id="PS50011">
    <property type="entry name" value="PROTEIN_KINASE_DOM"/>
    <property type="match status" value="1"/>
</dbReference>